<sequence>MLEGNAEVRETDIPDDMQSHAIELAYNALDLYELITLRSAKQKVDEAYGTAWYCVVGKNFGSSITHFSGSFIFLHVETKEFLVFKDCKNSKQGRSWEYCRLKAQKVMRKVN</sequence>
<dbReference type="SUPFAM" id="SSF54648">
    <property type="entry name" value="DLC"/>
    <property type="match status" value="1"/>
</dbReference>
<proteinExistence type="inferred from homology"/>
<dbReference type="InterPro" id="IPR001372">
    <property type="entry name" value="Dynein_light_chain_typ-1/2"/>
</dbReference>
<dbReference type="Gene3D" id="3.30.740.10">
    <property type="entry name" value="Protein Inhibitor Of Neuronal Nitric Oxide Synthase"/>
    <property type="match status" value="1"/>
</dbReference>
<protein>
    <recommendedName>
        <fullName evidence="1">Dynein light chain</fullName>
    </recommendedName>
</protein>
<keyword evidence="3" id="KW-1185">Reference proteome</keyword>
<comment type="subcellular location">
    <subcellularLocation>
        <location evidence="1">Cytoplasm</location>
        <location evidence="1">Cytoskeleton</location>
    </subcellularLocation>
</comment>
<dbReference type="GO" id="GO:0007017">
    <property type="term" value="P:microtubule-based process"/>
    <property type="evidence" value="ECO:0007669"/>
    <property type="project" value="InterPro"/>
</dbReference>
<dbReference type="PANTHER" id="PTHR11886:SF85">
    <property type="entry name" value="DYNEIN LIGHT CHAIN"/>
    <property type="match status" value="1"/>
</dbReference>
<keyword evidence="1" id="KW-0206">Cytoskeleton</keyword>
<accession>A0A540NIT0</accession>
<keyword evidence="1" id="KW-0963">Cytoplasm</keyword>
<dbReference type="PANTHER" id="PTHR11886">
    <property type="entry name" value="DYNEIN LIGHT CHAIN"/>
    <property type="match status" value="1"/>
</dbReference>
<evidence type="ECO:0000313" key="2">
    <source>
        <dbReference type="EMBL" id="TQE10941.1"/>
    </source>
</evidence>
<dbReference type="GO" id="GO:0005868">
    <property type="term" value="C:cytoplasmic dynein complex"/>
    <property type="evidence" value="ECO:0007669"/>
    <property type="project" value="TreeGrafter"/>
</dbReference>
<dbReference type="GO" id="GO:0005874">
    <property type="term" value="C:microtubule"/>
    <property type="evidence" value="ECO:0007669"/>
    <property type="project" value="UniProtKB-KW"/>
</dbReference>
<dbReference type="InterPro" id="IPR037177">
    <property type="entry name" value="DLC_sf"/>
</dbReference>
<dbReference type="AlphaFoldDB" id="A0A540NIT0"/>
<keyword evidence="1" id="KW-0493">Microtubule</keyword>
<comment type="caution">
    <text evidence="2">The sequence shown here is derived from an EMBL/GenBank/DDBJ whole genome shotgun (WGS) entry which is preliminary data.</text>
</comment>
<dbReference type="EMBL" id="VIEB01000035">
    <property type="protein sequence ID" value="TQE10941.1"/>
    <property type="molecule type" value="Genomic_DNA"/>
</dbReference>
<evidence type="ECO:0000313" key="3">
    <source>
        <dbReference type="Proteomes" id="UP000315295"/>
    </source>
</evidence>
<organism evidence="2 3">
    <name type="scientific">Malus baccata</name>
    <name type="common">Siberian crab apple</name>
    <name type="synonym">Pyrus baccata</name>
    <dbReference type="NCBI Taxonomy" id="106549"/>
    <lineage>
        <taxon>Eukaryota</taxon>
        <taxon>Viridiplantae</taxon>
        <taxon>Streptophyta</taxon>
        <taxon>Embryophyta</taxon>
        <taxon>Tracheophyta</taxon>
        <taxon>Spermatophyta</taxon>
        <taxon>Magnoliopsida</taxon>
        <taxon>eudicotyledons</taxon>
        <taxon>Gunneridae</taxon>
        <taxon>Pentapetalae</taxon>
        <taxon>rosids</taxon>
        <taxon>fabids</taxon>
        <taxon>Rosales</taxon>
        <taxon>Rosaceae</taxon>
        <taxon>Amygdaloideae</taxon>
        <taxon>Maleae</taxon>
        <taxon>Malus</taxon>
    </lineage>
</organism>
<keyword evidence="1" id="KW-0505">Motor protein</keyword>
<name>A0A540NIT0_MALBA</name>
<gene>
    <name evidence="2" type="ORF">C1H46_003514</name>
</gene>
<dbReference type="Pfam" id="PF01221">
    <property type="entry name" value="Dynein_light"/>
    <property type="match status" value="1"/>
</dbReference>
<keyword evidence="1" id="KW-0243">Dynein</keyword>
<dbReference type="SMART" id="SM01375">
    <property type="entry name" value="Dynein_light"/>
    <property type="match status" value="1"/>
</dbReference>
<reference evidence="2 3" key="1">
    <citation type="journal article" date="2019" name="G3 (Bethesda)">
        <title>Sequencing of a Wild Apple (Malus baccata) Genome Unravels the Differences Between Cultivated and Wild Apple Species Regarding Disease Resistance and Cold Tolerance.</title>
        <authorList>
            <person name="Chen X."/>
        </authorList>
    </citation>
    <scope>NUCLEOTIDE SEQUENCE [LARGE SCALE GENOMIC DNA]</scope>
    <source>
        <strain evidence="3">cv. Shandingzi</strain>
        <tissue evidence="2">Leaves</tissue>
    </source>
</reference>
<evidence type="ECO:0000256" key="1">
    <source>
        <dbReference type="RuleBase" id="RU365010"/>
    </source>
</evidence>
<comment type="similarity">
    <text evidence="1">Belongs to the dynein light chain family.</text>
</comment>
<dbReference type="Proteomes" id="UP000315295">
    <property type="component" value="Unassembled WGS sequence"/>
</dbReference>
<dbReference type="STRING" id="106549.A0A540NIT0"/>
<dbReference type="GO" id="GO:0045505">
    <property type="term" value="F:dynein intermediate chain binding"/>
    <property type="evidence" value="ECO:0007669"/>
    <property type="project" value="TreeGrafter"/>
</dbReference>